<dbReference type="SUPFAM" id="SSF51306">
    <property type="entry name" value="LexA/Signal peptidase"/>
    <property type="match status" value="1"/>
</dbReference>
<dbReference type="Pfam" id="PF00717">
    <property type="entry name" value="Peptidase_S24"/>
    <property type="match status" value="1"/>
</dbReference>
<feature type="domain" description="Peptidase S24/S26A/S26B/S26C" evidence="1">
    <location>
        <begin position="51"/>
        <end position="152"/>
    </location>
</feature>
<gene>
    <name evidence="2" type="ORF">C1638_020910</name>
</gene>
<evidence type="ECO:0000259" key="1">
    <source>
        <dbReference type="Pfam" id="PF00717"/>
    </source>
</evidence>
<dbReference type="Gene3D" id="2.10.109.10">
    <property type="entry name" value="Umud Fragment, subunit A"/>
    <property type="match status" value="1"/>
</dbReference>
<evidence type="ECO:0000313" key="2">
    <source>
        <dbReference type="EMBL" id="PWN60030.1"/>
    </source>
</evidence>
<proteinExistence type="predicted"/>
<organism evidence="2 3">
    <name type="scientific">Chryseobacterium oncorhynchi</name>
    <dbReference type="NCBI Taxonomy" id="741074"/>
    <lineage>
        <taxon>Bacteria</taxon>
        <taxon>Pseudomonadati</taxon>
        <taxon>Bacteroidota</taxon>
        <taxon>Flavobacteriia</taxon>
        <taxon>Flavobacteriales</taxon>
        <taxon>Weeksellaceae</taxon>
        <taxon>Chryseobacterium group</taxon>
        <taxon>Chryseobacterium</taxon>
    </lineage>
</organism>
<dbReference type="OrthoDB" id="9787787at2"/>
<dbReference type="InterPro" id="IPR036286">
    <property type="entry name" value="LexA/Signal_pep-like_sf"/>
</dbReference>
<dbReference type="AlphaFoldDB" id="A0A316WNB2"/>
<sequence>MNSHEKHSGKLEIFKLASTDPVILKPFNESLLAGASGYQSFSSPADDYPEMDLFSFLIKNSETTFPAKIEGDCLSEIGVYNNDWAIIEKGLTPKELDLVAVYIDDQPYIKRFNPKYDSNNRLKSLQFKTANKNYADFDIDETTSFLLWGVIVGIVRKYR</sequence>
<dbReference type="InterPro" id="IPR015927">
    <property type="entry name" value="Peptidase_S24_S26A/B/C"/>
</dbReference>
<dbReference type="InterPro" id="IPR039418">
    <property type="entry name" value="LexA-like"/>
</dbReference>
<name>A0A316WNB2_9FLAO</name>
<comment type="caution">
    <text evidence="2">The sequence shown here is derived from an EMBL/GenBank/DDBJ whole genome shotgun (WGS) entry which is preliminary data.</text>
</comment>
<dbReference type="RefSeq" id="WP_109623875.1">
    <property type="nucleotide sequence ID" value="NZ_PPEI02000009.1"/>
</dbReference>
<dbReference type="EMBL" id="PPEI02000009">
    <property type="protein sequence ID" value="PWN60030.1"/>
    <property type="molecule type" value="Genomic_DNA"/>
</dbReference>
<protein>
    <recommendedName>
        <fullName evidence="1">Peptidase S24/S26A/S26B/S26C domain-containing protein</fullName>
    </recommendedName>
</protein>
<evidence type="ECO:0000313" key="3">
    <source>
        <dbReference type="Proteomes" id="UP000236182"/>
    </source>
</evidence>
<reference evidence="2" key="1">
    <citation type="submission" date="2018-04" db="EMBL/GenBank/DDBJ databases">
        <title>Draft Genome Sequences of Chryseobacterium lactis NCTC11390T isolated from milk, Chryseobacterium oncorhynchi 701B-08T from rainbow trout, and Chryseobacterium viscerum 687B-08T from diseased fish.</title>
        <authorList>
            <person name="Jeong J.-J."/>
            <person name="Lee Y.J."/>
            <person name="Pathiraja D."/>
            <person name="Park B."/>
            <person name="Choi I.-G."/>
            <person name="Kim K.D."/>
        </authorList>
    </citation>
    <scope>NUCLEOTIDE SEQUENCE [LARGE SCALE GENOMIC DNA]</scope>
    <source>
        <strain evidence="2">701B-08</strain>
    </source>
</reference>
<dbReference type="CDD" id="cd06529">
    <property type="entry name" value="S24_LexA-like"/>
    <property type="match status" value="1"/>
</dbReference>
<dbReference type="Proteomes" id="UP000236182">
    <property type="component" value="Unassembled WGS sequence"/>
</dbReference>
<keyword evidence="3" id="KW-1185">Reference proteome</keyword>
<accession>A0A316WNB2</accession>